<sequence>MRDVQSSERHNGSVQLGKRSRATKSRMTKGSTNHSTGYGLYINENTGQTILYPGIRSNKYVKTHQETMFSRSSEDANKDVRGSKNQATSCLKWKGNTSMTTRQLQVAAQRKITTFTTQAKQRK</sequence>
<feature type="compositionally biased region" description="Basic and acidic residues" evidence="1">
    <location>
        <begin position="72"/>
        <end position="82"/>
    </location>
</feature>
<evidence type="ECO:0000256" key="1">
    <source>
        <dbReference type="SAM" id="MobiDB-lite"/>
    </source>
</evidence>
<feature type="compositionally biased region" description="Basic and acidic residues" evidence="1">
    <location>
        <begin position="1"/>
        <end position="11"/>
    </location>
</feature>
<keyword evidence="3" id="KW-1185">Reference proteome</keyword>
<reference evidence="2" key="1">
    <citation type="submission" date="2018-01" db="EMBL/GenBank/DDBJ databases">
        <authorList>
            <person name="Mao J.F."/>
        </authorList>
    </citation>
    <scope>NUCLEOTIDE SEQUENCE</scope>
    <source>
        <strain evidence="2">Huo1</strain>
        <tissue evidence="2">Leaf</tissue>
    </source>
</reference>
<dbReference type="AlphaFoldDB" id="A0A8X8Y6K8"/>
<protein>
    <submittedName>
        <fullName evidence="2">Uncharacterized protein</fullName>
    </submittedName>
</protein>
<feature type="region of interest" description="Disordered" evidence="1">
    <location>
        <begin position="1"/>
        <end position="40"/>
    </location>
</feature>
<dbReference type="Proteomes" id="UP000298416">
    <property type="component" value="Unassembled WGS sequence"/>
</dbReference>
<proteinExistence type="predicted"/>
<name>A0A8X8Y6K8_SALSN</name>
<feature type="compositionally biased region" description="Basic residues" evidence="1">
    <location>
        <begin position="18"/>
        <end position="27"/>
    </location>
</feature>
<reference evidence="2" key="2">
    <citation type="submission" date="2020-08" db="EMBL/GenBank/DDBJ databases">
        <title>Plant Genome Project.</title>
        <authorList>
            <person name="Zhang R.-G."/>
        </authorList>
    </citation>
    <scope>NUCLEOTIDE SEQUENCE</scope>
    <source>
        <strain evidence="2">Huo1</strain>
        <tissue evidence="2">Leaf</tissue>
    </source>
</reference>
<dbReference type="EMBL" id="PNBA02000005">
    <property type="protein sequence ID" value="KAG6425032.1"/>
    <property type="molecule type" value="Genomic_DNA"/>
</dbReference>
<gene>
    <name evidence="2" type="ORF">SASPL_115455</name>
</gene>
<evidence type="ECO:0000313" key="3">
    <source>
        <dbReference type="Proteomes" id="UP000298416"/>
    </source>
</evidence>
<comment type="caution">
    <text evidence="2">The sequence shown here is derived from an EMBL/GenBank/DDBJ whole genome shotgun (WGS) entry which is preliminary data.</text>
</comment>
<organism evidence="2">
    <name type="scientific">Salvia splendens</name>
    <name type="common">Scarlet sage</name>
    <dbReference type="NCBI Taxonomy" id="180675"/>
    <lineage>
        <taxon>Eukaryota</taxon>
        <taxon>Viridiplantae</taxon>
        <taxon>Streptophyta</taxon>
        <taxon>Embryophyta</taxon>
        <taxon>Tracheophyta</taxon>
        <taxon>Spermatophyta</taxon>
        <taxon>Magnoliopsida</taxon>
        <taxon>eudicotyledons</taxon>
        <taxon>Gunneridae</taxon>
        <taxon>Pentapetalae</taxon>
        <taxon>asterids</taxon>
        <taxon>lamiids</taxon>
        <taxon>Lamiales</taxon>
        <taxon>Lamiaceae</taxon>
        <taxon>Nepetoideae</taxon>
        <taxon>Mentheae</taxon>
        <taxon>Salviinae</taxon>
        <taxon>Salvia</taxon>
        <taxon>Salvia subgen. Calosphace</taxon>
        <taxon>core Calosphace</taxon>
    </lineage>
</organism>
<evidence type="ECO:0000313" key="2">
    <source>
        <dbReference type="EMBL" id="KAG6425032.1"/>
    </source>
</evidence>
<feature type="region of interest" description="Disordered" evidence="1">
    <location>
        <begin position="66"/>
        <end position="87"/>
    </location>
</feature>
<accession>A0A8X8Y6K8</accession>